<protein>
    <submittedName>
        <fullName evidence="3">Putative heavy-metal binding protein</fullName>
    </submittedName>
</protein>
<dbReference type="InterPro" id="IPR035439">
    <property type="entry name" value="UPF0145_dom_sf"/>
</dbReference>
<keyword evidence="2" id="KW-0812">Transmembrane</keyword>
<dbReference type="PANTHER" id="PTHR34068:SF2">
    <property type="entry name" value="UPF0145 PROTEIN SCO3412"/>
    <property type="match status" value="1"/>
</dbReference>
<name>A0A218NN09_9ARCH</name>
<dbReference type="Gene3D" id="3.30.110.70">
    <property type="entry name" value="Hypothetical protein apc22750. Chain B"/>
    <property type="match status" value="1"/>
</dbReference>
<keyword evidence="2" id="KW-0472">Membrane</keyword>
<evidence type="ECO:0000313" key="3">
    <source>
        <dbReference type="EMBL" id="ASI13855.1"/>
    </source>
</evidence>
<dbReference type="SUPFAM" id="SSF117782">
    <property type="entry name" value="YbjQ-like"/>
    <property type="match status" value="1"/>
</dbReference>
<dbReference type="Pfam" id="PF01906">
    <property type="entry name" value="YbjQ_1"/>
    <property type="match status" value="1"/>
</dbReference>
<accession>A0A218NN09</accession>
<evidence type="ECO:0000313" key="4">
    <source>
        <dbReference type="Proteomes" id="UP000197679"/>
    </source>
</evidence>
<keyword evidence="2" id="KW-1133">Transmembrane helix</keyword>
<keyword evidence="4" id="KW-1185">Reference proteome</keyword>
<proteinExistence type="inferred from homology"/>
<dbReference type="RefSeq" id="WP_088820127.1">
    <property type="nucleotide sequence ID" value="NZ_CP019964.1"/>
</dbReference>
<dbReference type="Proteomes" id="UP000197679">
    <property type="component" value="Chromosome"/>
</dbReference>
<dbReference type="EMBL" id="CP019964">
    <property type="protein sequence ID" value="ASI13855.1"/>
    <property type="molecule type" value="Genomic_DNA"/>
</dbReference>
<evidence type="ECO:0000256" key="1">
    <source>
        <dbReference type="ARBA" id="ARBA00010751"/>
    </source>
</evidence>
<sequence>MAFTSDLSTSDFWLLRKQGYMPLGLVVGNSVYSMGVVGGMMTGIKGMGKGEIPQITELLYNARMMALNRMLDEANKLGADGVIAVKLNINYMHNGEWMEVTAIGTAVKHVDNGFGSRGDDPQVMIPMHSSDVKDV</sequence>
<gene>
    <name evidence="3" type="ORF">Mia14_0542</name>
</gene>
<reference evidence="3 4" key="1">
    <citation type="journal article" date="2017" name="Nat. Commun.">
        <title>'ARMAN' archaea depend on association with euryarchaeal host in culture and in situ.</title>
        <authorList>
            <person name="Golyshina O."/>
            <person name="Toshchakov S."/>
            <person name="Makarova K."/>
            <person name="Gavrilov S."/>
            <person name="Korzhenkov A."/>
            <person name="La Cono V."/>
            <person name="Arcadi E."/>
            <person name="Nechitaylo T."/>
            <person name="Ferrer M."/>
            <person name="Kublanov I."/>
            <person name="Wolf Y."/>
            <person name="Yakimov M."/>
            <person name="Golyshin P."/>
            <person name="Slesarev A."/>
            <person name="Kozyavkin S."/>
        </authorList>
    </citation>
    <scope>NUCLEOTIDE SEQUENCE [LARGE SCALE GENOMIC DNA]</scope>
    <source>
        <strain evidence="3 4">Mia14</strain>
    </source>
</reference>
<organism evidence="3 4">
    <name type="scientific">Candidatus Mancarchaeum acidiphilum</name>
    <dbReference type="NCBI Taxonomy" id="1920749"/>
    <lineage>
        <taxon>Archaea</taxon>
        <taxon>Candidatus Micrarchaeota</taxon>
        <taxon>Candidatus Mancarchaeum</taxon>
    </lineage>
</organism>
<feature type="transmembrane region" description="Helical" evidence="2">
    <location>
        <begin position="20"/>
        <end position="41"/>
    </location>
</feature>
<comment type="similarity">
    <text evidence="1">Belongs to the UPF0145 family.</text>
</comment>
<dbReference type="GeneID" id="33314099"/>
<dbReference type="KEGG" id="marh:Mia14_0542"/>
<evidence type="ECO:0000256" key="2">
    <source>
        <dbReference type="SAM" id="Phobius"/>
    </source>
</evidence>
<dbReference type="InterPro" id="IPR002765">
    <property type="entry name" value="UPF0145_YbjQ-like"/>
</dbReference>
<dbReference type="AlphaFoldDB" id="A0A218NN09"/>
<dbReference type="PANTHER" id="PTHR34068">
    <property type="entry name" value="UPF0145 PROTEIN YBJQ"/>
    <property type="match status" value="1"/>
</dbReference>